<organism evidence="1 2">
    <name type="scientific">Desulfoscipio geothermicus DSM 3669</name>
    <dbReference type="NCBI Taxonomy" id="1121426"/>
    <lineage>
        <taxon>Bacteria</taxon>
        <taxon>Bacillati</taxon>
        <taxon>Bacillota</taxon>
        <taxon>Clostridia</taxon>
        <taxon>Eubacteriales</taxon>
        <taxon>Desulfallaceae</taxon>
        <taxon>Desulfoscipio</taxon>
    </lineage>
</organism>
<sequence>MTISESPRANFICSRNTVDGVYPPLILALQAKRAGAETMIFFTFDGIDVIRKDGVNKIKYYPKGIMGVLPGVPAASTRIMTKLAEDRAGVPNIETLMEMCQLEGVKFQACLMTMQMMNLTPEDLIDGVEVSDAAGYIKTALKSEVNLFM</sequence>
<dbReference type="Gene3D" id="3.40.1260.10">
    <property type="entry name" value="DsrEFH-like"/>
    <property type="match status" value="1"/>
</dbReference>
<dbReference type="Pfam" id="PF13686">
    <property type="entry name" value="DrsE_2"/>
    <property type="match status" value="1"/>
</dbReference>
<dbReference type="Proteomes" id="UP000199584">
    <property type="component" value="Unassembled WGS sequence"/>
</dbReference>
<dbReference type="InterPro" id="IPR027396">
    <property type="entry name" value="DsrEFH-like"/>
</dbReference>
<dbReference type="AlphaFoldDB" id="A0A1I6CQX1"/>
<dbReference type="EMBL" id="FOYM01000001">
    <property type="protein sequence ID" value="SFQ95533.1"/>
    <property type="molecule type" value="Genomic_DNA"/>
</dbReference>
<accession>A0A1I6CQX1</accession>
<dbReference type="STRING" id="39060.SAMN05660706_101209"/>
<dbReference type="PANTHER" id="PTHR34655:SF2">
    <property type="entry name" value="PEROXIREDOXIN FAMILY PROTEIN"/>
    <property type="match status" value="1"/>
</dbReference>
<dbReference type="InterPro" id="IPR032836">
    <property type="entry name" value="DsrE2-like"/>
</dbReference>
<dbReference type="RefSeq" id="WP_207545088.1">
    <property type="nucleotide sequence ID" value="NZ_FOYM01000001.1"/>
</dbReference>
<dbReference type="PANTHER" id="PTHR34655">
    <property type="entry name" value="CONSERVED WITHIN P. AEROPHILUM"/>
    <property type="match status" value="1"/>
</dbReference>
<evidence type="ECO:0000313" key="2">
    <source>
        <dbReference type="Proteomes" id="UP000199584"/>
    </source>
</evidence>
<reference evidence="2" key="1">
    <citation type="submission" date="2016-10" db="EMBL/GenBank/DDBJ databases">
        <authorList>
            <person name="Varghese N."/>
            <person name="Submissions S."/>
        </authorList>
    </citation>
    <scope>NUCLEOTIDE SEQUENCE [LARGE SCALE GENOMIC DNA]</scope>
    <source>
        <strain evidence="2">DSM 3669</strain>
    </source>
</reference>
<keyword evidence="2" id="KW-1185">Reference proteome</keyword>
<dbReference type="SUPFAM" id="SSF75169">
    <property type="entry name" value="DsrEFH-like"/>
    <property type="match status" value="1"/>
</dbReference>
<gene>
    <name evidence="1" type="ORF">SAMN05660706_101209</name>
</gene>
<evidence type="ECO:0000313" key="1">
    <source>
        <dbReference type="EMBL" id="SFQ95533.1"/>
    </source>
</evidence>
<proteinExistence type="predicted"/>
<name>A0A1I6CQX1_9FIRM</name>
<protein>
    <submittedName>
        <fullName evidence="1">Peroxiredoxin family protein</fullName>
    </submittedName>
</protein>